<dbReference type="InterPro" id="IPR051798">
    <property type="entry name" value="Class-II_PLP-Dep_Aminotrans"/>
</dbReference>
<dbReference type="EMBL" id="CP029494">
    <property type="protein sequence ID" value="AWN23952.1"/>
    <property type="molecule type" value="Genomic_DNA"/>
</dbReference>
<keyword evidence="3" id="KW-0663">Pyridoxal phosphate</keyword>
<dbReference type="RefSeq" id="WP_109827680.1">
    <property type="nucleotide sequence ID" value="NZ_CP029494.1"/>
</dbReference>
<proteinExistence type="inferred from homology"/>
<dbReference type="Gene3D" id="3.40.640.10">
    <property type="entry name" value="Type I PLP-dependent aspartate aminotransferase-like (Major domain)"/>
    <property type="match status" value="1"/>
</dbReference>
<keyword evidence="8" id="KW-1185">Reference proteome</keyword>
<dbReference type="KEGG" id="dez:DKM44_12535"/>
<accession>A0A2Z3JG04</accession>
<keyword evidence="7" id="KW-0032">Aminotransferase</keyword>
<dbReference type="InterPro" id="IPR004839">
    <property type="entry name" value="Aminotransferase_I/II_large"/>
</dbReference>
<evidence type="ECO:0000259" key="6">
    <source>
        <dbReference type="Pfam" id="PF00155"/>
    </source>
</evidence>
<dbReference type="OrthoDB" id="9802872at2"/>
<comment type="cofactor">
    <cofactor evidence="1">
        <name>pyridoxal 5'-phosphate</name>
        <dbReference type="ChEBI" id="CHEBI:597326"/>
    </cofactor>
</comment>
<dbReference type="CDD" id="cd00609">
    <property type="entry name" value="AAT_like"/>
    <property type="match status" value="1"/>
</dbReference>
<dbReference type="Proteomes" id="UP000245368">
    <property type="component" value="Chromosome"/>
</dbReference>
<dbReference type="PANTHER" id="PTHR43525">
    <property type="entry name" value="PROTEIN MALY"/>
    <property type="match status" value="1"/>
</dbReference>
<dbReference type="Pfam" id="PF00155">
    <property type="entry name" value="Aminotran_1_2"/>
    <property type="match status" value="1"/>
</dbReference>
<feature type="domain" description="Aminotransferase class I/classII large" evidence="6">
    <location>
        <begin position="38"/>
        <end position="384"/>
    </location>
</feature>
<evidence type="ECO:0000313" key="7">
    <source>
        <dbReference type="EMBL" id="AWN23952.1"/>
    </source>
</evidence>
<reference evidence="7 8" key="1">
    <citation type="submission" date="2018-05" db="EMBL/GenBank/DDBJ databases">
        <title>Complete Genome Sequence of Deinococcus sp. strain 17bor-2.</title>
        <authorList>
            <person name="Srinivasan S."/>
        </authorList>
    </citation>
    <scope>NUCLEOTIDE SEQUENCE [LARGE SCALE GENOMIC DNA]</scope>
    <source>
        <strain evidence="7 8">17bor-2</strain>
    </source>
</reference>
<evidence type="ECO:0000313" key="8">
    <source>
        <dbReference type="Proteomes" id="UP000245368"/>
    </source>
</evidence>
<dbReference type="Gene3D" id="3.90.1150.10">
    <property type="entry name" value="Aspartate Aminotransferase, domain 1"/>
    <property type="match status" value="1"/>
</dbReference>
<evidence type="ECO:0000256" key="3">
    <source>
        <dbReference type="ARBA" id="ARBA00022898"/>
    </source>
</evidence>
<dbReference type="PANTHER" id="PTHR43525:SF1">
    <property type="entry name" value="PROTEIN MALY"/>
    <property type="match status" value="1"/>
</dbReference>
<dbReference type="GO" id="GO:0008483">
    <property type="term" value="F:transaminase activity"/>
    <property type="evidence" value="ECO:0007669"/>
    <property type="project" value="UniProtKB-KW"/>
</dbReference>
<sequence length="393" mass="42996">MTDTAPHPYDHVLPDSLRHADNFKWTLFGDEVLPMWVADMDFPVAPAIVEALQERLTRSLGYYQLRGDPTLKQLLIGKLERDGFQGLTPEGVAFLPGVVPGLYAAVQALTQPGDEVLTVTPIYPPFLSAVTDLGRVLKTAPLQENRGGWTMDFAALEAAVSSRTKLLMVCHPHNPTGRVWTREELQALADFALKHDLSVVSDELHADLRYADAPEYLPFAAVSSDLSGRIVTLTGPCKAYNTAGLGIGAMVSHNPELITRLEQATHGLMGHPGALSITMWQAALTGGGEWLAETVRYLQSNRDFLSGFLARELPDVPYTPPQATYLAWLDLRAHPRAADIQTFLLEEAKLALNDGVTFGAGSQGFVRLNFATSRTLLQEGLERLTRALKDSSQ</sequence>
<evidence type="ECO:0000256" key="1">
    <source>
        <dbReference type="ARBA" id="ARBA00001933"/>
    </source>
</evidence>
<name>A0A2Z3JG04_9DEIO</name>
<dbReference type="GO" id="GO:0047804">
    <property type="term" value="F:cysteine-S-conjugate beta-lyase activity"/>
    <property type="evidence" value="ECO:0007669"/>
    <property type="project" value="UniProtKB-EC"/>
</dbReference>
<evidence type="ECO:0000256" key="2">
    <source>
        <dbReference type="ARBA" id="ARBA00012224"/>
    </source>
</evidence>
<dbReference type="SUPFAM" id="SSF53383">
    <property type="entry name" value="PLP-dependent transferases"/>
    <property type="match status" value="1"/>
</dbReference>
<dbReference type="InterPro" id="IPR027619">
    <property type="entry name" value="C-S_lyase_PatB-like"/>
</dbReference>
<dbReference type="EC" id="4.4.1.13" evidence="2"/>
<evidence type="ECO:0000256" key="5">
    <source>
        <dbReference type="ARBA" id="ARBA00037974"/>
    </source>
</evidence>
<protein>
    <recommendedName>
        <fullName evidence="2">cysteine-S-conjugate beta-lyase</fullName>
        <ecNumber evidence="2">4.4.1.13</ecNumber>
    </recommendedName>
</protein>
<dbReference type="InterPro" id="IPR015421">
    <property type="entry name" value="PyrdxlP-dep_Trfase_major"/>
</dbReference>
<dbReference type="NCBIfam" id="TIGR04350">
    <property type="entry name" value="C_S_lyase_PatB"/>
    <property type="match status" value="1"/>
</dbReference>
<keyword evidence="4" id="KW-0456">Lyase</keyword>
<organism evidence="7 8">
    <name type="scientific">Deinococcus irradiatisoli</name>
    <dbReference type="NCBI Taxonomy" id="2202254"/>
    <lineage>
        <taxon>Bacteria</taxon>
        <taxon>Thermotogati</taxon>
        <taxon>Deinococcota</taxon>
        <taxon>Deinococci</taxon>
        <taxon>Deinococcales</taxon>
        <taxon>Deinococcaceae</taxon>
        <taxon>Deinococcus</taxon>
    </lineage>
</organism>
<dbReference type="InterPro" id="IPR015422">
    <property type="entry name" value="PyrdxlP-dep_Trfase_small"/>
</dbReference>
<gene>
    <name evidence="7" type="ORF">DKM44_12535</name>
</gene>
<dbReference type="GO" id="GO:0030170">
    <property type="term" value="F:pyridoxal phosphate binding"/>
    <property type="evidence" value="ECO:0007669"/>
    <property type="project" value="InterPro"/>
</dbReference>
<comment type="similarity">
    <text evidence="5">Belongs to the class-II pyridoxal-phosphate-dependent aminotransferase family. MalY/PatB cystathionine beta-lyase subfamily.</text>
</comment>
<dbReference type="AlphaFoldDB" id="A0A2Z3JG04"/>
<keyword evidence="7" id="KW-0808">Transferase</keyword>
<evidence type="ECO:0000256" key="4">
    <source>
        <dbReference type="ARBA" id="ARBA00023239"/>
    </source>
</evidence>
<dbReference type="InterPro" id="IPR015424">
    <property type="entry name" value="PyrdxlP-dep_Trfase"/>
</dbReference>